<sequence length="273" mass="29679">MSFPIIGLVGSDWAQSIFQDEANKLGIGIKFASSPISSEGLIAFAQGCAFVCVNPASIEPSTIKSAERAGIKVYPSSKTLEQLSLIDKNNGSGELLSILIARSAHTQVASWPVTLVTEGLTISPLPGVSEEQSLEIQLYALKLAGEIDLVGGFELIVDAADYKNLVEINWLTPLARFWTQIGSTTNYFEQYLRAVLDLPLGSTEITSAYTVTGKLKSDPASDDYRPYLHLMARNPNLKFDQSIKQVAISGSELESLLTEVIHAQQYYSGEIEE</sequence>
<dbReference type="SUPFAM" id="SSF56059">
    <property type="entry name" value="Glutathione synthetase ATP-binding domain-like"/>
    <property type="match status" value="1"/>
</dbReference>
<dbReference type="EMBL" id="CAEZXQ010000008">
    <property type="protein sequence ID" value="CAB4685938.1"/>
    <property type="molecule type" value="Genomic_DNA"/>
</dbReference>
<dbReference type="AlphaFoldDB" id="A0A6J6NM93"/>
<gene>
    <name evidence="1" type="ORF">UFOPK2576_00145</name>
</gene>
<proteinExistence type="predicted"/>
<evidence type="ECO:0000313" key="1">
    <source>
        <dbReference type="EMBL" id="CAB4685938.1"/>
    </source>
</evidence>
<protein>
    <submittedName>
        <fullName evidence="1">Unannotated protein</fullName>
    </submittedName>
</protein>
<accession>A0A6J6NM93</accession>
<dbReference type="Gene3D" id="3.30.470.20">
    <property type="entry name" value="ATP-grasp fold, B domain"/>
    <property type="match status" value="1"/>
</dbReference>
<name>A0A6J6NM93_9ZZZZ</name>
<reference evidence="1" key="1">
    <citation type="submission" date="2020-05" db="EMBL/GenBank/DDBJ databases">
        <authorList>
            <person name="Chiriac C."/>
            <person name="Salcher M."/>
            <person name="Ghai R."/>
            <person name="Kavagutti S V."/>
        </authorList>
    </citation>
    <scope>NUCLEOTIDE SEQUENCE</scope>
</reference>
<organism evidence="1">
    <name type="scientific">freshwater metagenome</name>
    <dbReference type="NCBI Taxonomy" id="449393"/>
    <lineage>
        <taxon>unclassified sequences</taxon>
        <taxon>metagenomes</taxon>
        <taxon>ecological metagenomes</taxon>
    </lineage>
</organism>